<name>A0AA42CGN2_9HYPH</name>
<dbReference type="NCBIfam" id="TIGR02473">
    <property type="entry name" value="flagell_FliJ"/>
    <property type="match status" value="1"/>
</dbReference>
<keyword evidence="2" id="KW-0966">Cell projection</keyword>
<accession>A0AA42CGN2</accession>
<evidence type="ECO:0000256" key="1">
    <source>
        <dbReference type="SAM" id="MobiDB-lite"/>
    </source>
</evidence>
<feature type="region of interest" description="Disordered" evidence="1">
    <location>
        <begin position="103"/>
        <end position="131"/>
    </location>
</feature>
<reference evidence="2" key="1">
    <citation type="submission" date="2022-05" db="EMBL/GenBank/DDBJ databases">
        <authorList>
            <person name="Pankratov T."/>
        </authorList>
    </citation>
    <scope>NUCLEOTIDE SEQUENCE</scope>
    <source>
        <strain evidence="2">BP6-180914</strain>
    </source>
</reference>
<dbReference type="EMBL" id="JAMOIM010000001">
    <property type="protein sequence ID" value="MCW6506753.1"/>
    <property type="molecule type" value="Genomic_DNA"/>
</dbReference>
<dbReference type="InterPro" id="IPR012823">
    <property type="entry name" value="Flagell_FliJ"/>
</dbReference>
<keyword evidence="2" id="KW-0969">Cilium</keyword>
<evidence type="ECO:0000313" key="2">
    <source>
        <dbReference type="EMBL" id="MCW6506753.1"/>
    </source>
</evidence>
<organism evidence="2 3">
    <name type="scientific">Lichenifustis flavocetrariae</name>
    <dbReference type="NCBI Taxonomy" id="2949735"/>
    <lineage>
        <taxon>Bacteria</taxon>
        <taxon>Pseudomonadati</taxon>
        <taxon>Pseudomonadota</taxon>
        <taxon>Alphaproteobacteria</taxon>
        <taxon>Hyphomicrobiales</taxon>
        <taxon>Lichenihabitantaceae</taxon>
        <taxon>Lichenifustis</taxon>
    </lineage>
</organism>
<protein>
    <submittedName>
        <fullName evidence="2">Flagellar export protein FliJ</fullName>
    </submittedName>
</protein>
<dbReference type="AlphaFoldDB" id="A0AA42CGN2"/>
<keyword evidence="3" id="KW-1185">Reference proteome</keyword>
<feature type="compositionally biased region" description="Basic and acidic residues" evidence="1">
    <location>
        <begin position="103"/>
        <end position="113"/>
    </location>
</feature>
<sequence>MKSRDHIVRLKRFQVEERRRRVQQIEYMIADFNRMATDLDREITTEETRSGITDPSHFAYPTYARAAATRRDNLKRSADELKGQMAEARSNLEAAVDEFKKAESLDGRDKNAERAAAARSEPDFPLSLAGA</sequence>
<dbReference type="RefSeq" id="WP_282583102.1">
    <property type="nucleotide sequence ID" value="NZ_JAMOIM010000001.1"/>
</dbReference>
<dbReference type="GO" id="GO:0071973">
    <property type="term" value="P:bacterial-type flagellum-dependent cell motility"/>
    <property type="evidence" value="ECO:0007669"/>
    <property type="project" value="InterPro"/>
</dbReference>
<keyword evidence="2" id="KW-0282">Flagellum</keyword>
<dbReference type="Proteomes" id="UP001165667">
    <property type="component" value="Unassembled WGS sequence"/>
</dbReference>
<evidence type="ECO:0000313" key="3">
    <source>
        <dbReference type="Proteomes" id="UP001165667"/>
    </source>
</evidence>
<comment type="caution">
    <text evidence="2">The sequence shown here is derived from an EMBL/GenBank/DDBJ whole genome shotgun (WGS) entry which is preliminary data.</text>
</comment>
<dbReference type="GO" id="GO:0009288">
    <property type="term" value="C:bacterial-type flagellum"/>
    <property type="evidence" value="ECO:0007669"/>
    <property type="project" value="InterPro"/>
</dbReference>
<gene>
    <name evidence="2" type="primary">fliJ</name>
    <name evidence="2" type="ORF">M8523_01810</name>
</gene>
<proteinExistence type="predicted"/>